<evidence type="ECO:0000313" key="1">
    <source>
        <dbReference type="EMBL" id="SMF70485.1"/>
    </source>
</evidence>
<sequence>MTKPYVFQRGETISLALDAIEGDAGSVSAIAADLRPLSNGRVEATEDAPIAASFTISDRAAEGDDPGGFNLVITAAFSADLSPGLYIADARVTVAGGVIVTDPVTLRIAEPVTRP</sequence>
<gene>
    <name evidence="1" type="ORF">SAMN06295910_1879</name>
</gene>
<accession>A0A1X7GIV2</accession>
<dbReference type="EMBL" id="LT840185">
    <property type="protein sequence ID" value="SMF70485.1"/>
    <property type="molecule type" value="Genomic_DNA"/>
</dbReference>
<organism evidence="1 2">
    <name type="scientific">Allosphingosinicella indica</name>
    <dbReference type="NCBI Taxonomy" id="941907"/>
    <lineage>
        <taxon>Bacteria</taxon>
        <taxon>Pseudomonadati</taxon>
        <taxon>Pseudomonadota</taxon>
        <taxon>Alphaproteobacteria</taxon>
        <taxon>Sphingomonadales</taxon>
        <taxon>Sphingomonadaceae</taxon>
        <taxon>Allosphingosinicella</taxon>
    </lineage>
</organism>
<dbReference type="OrthoDB" id="7595753at2"/>
<protein>
    <submittedName>
        <fullName evidence="1">Uncharacterized protein</fullName>
    </submittedName>
</protein>
<evidence type="ECO:0000313" key="2">
    <source>
        <dbReference type="Proteomes" id="UP000192934"/>
    </source>
</evidence>
<name>A0A1X7GIV2_9SPHN</name>
<dbReference type="Proteomes" id="UP000192934">
    <property type="component" value="Chromosome I"/>
</dbReference>
<keyword evidence="2" id="KW-1185">Reference proteome</keyword>
<dbReference type="STRING" id="941907.SAMN06295910_1879"/>
<dbReference type="AlphaFoldDB" id="A0A1X7GIV2"/>
<reference evidence="2" key="1">
    <citation type="submission" date="2017-04" db="EMBL/GenBank/DDBJ databases">
        <authorList>
            <person name="Varghese N."/>
            <person name="Submissions S."/>
        </authorList>
    </citation>
    <scope>NUCLEOTIDE SEQUENCE [LARGE SCALE GENOMIC DNA]</scope>
    <source>
        <strain evidence="2">Dd16</strain>
    </source>
</reference>
<proteinExistence type="predicted"/>
<dbReference type="RefSeq" id="WP_085218531.1">
    <property type="nucleotide sequence ID" value="NZ_LT840185.1"/>
</dbReference>